<dbReference type="GeneID" id="36301038"/>
<dbReference type="AlphaFoldDB" id="A0A1H1L9R7"/>
<gene>
    <name evidence="1" type="ORF">SAMN04489809_0038</name>
    <name evidence="2" type="ORF">SAMN04489809_3473</name>
</gene>
<reference evidence="1 3" key="1">
    <citation type="submission" date="2016-10" db="EMBL/GenBank/DDBJ databases">
        <authorList>
            <person name="de Groot N.N."/>
        </authorList>
    </citation>
    <scope>NUCLEOTIDE SEQUENCE [LARGE SCALE GENOMIC DNA]</scope>
    <source>
        <strain evidence="1 3">DSM 15019</strain>
    </source>
</reference>
<evidence type="ECO:0000313" key="3">
    <source>
        <dbReference type="Proteomes" id="UP000182126"/>
    </source>
</evidence>
<sequence>MTVVLGVDPSLTTSGCALVKFGGAADAWGPTWETWRGLGVKPDVESTATSFRRMRLMLTEILAFVPPRLDLSVVEGPSMGSKHAALADERAGLRWLLVSQLIARGPVVVVSPNTRQALSGVGPIPRGTTPRKRKQMVTEAVRAMLPDVRVPDDNVADAVAMAAAGGYALGLDLPYGAKQISAHSNVAWPVIER</sequence>
<protein>
    <recommendedName>
        <fullName evidence="4">Holliday junction nuclease RuvC</fullName>
    </recommendedName>
</protein>
<dbReference type="InterPro" id="IPR012337">
    <property type="entry name" value="RNaseH-like_sf"/>
</dbReference>
<dbReference type="EMBL" id="LT629770">
    <property type="protein sequence ID" value="SDT08474.1"/>
    <property type="molecule type" value="Genomic_DNA"/>
</dbReference>
<dbReference type="Gene3D" id="3.30.420.10">
    <property type="entry name" value="Ribonuclease H-like superfamily/Ribonuclease H"/>
    <property type="match status" value="1"/>
</dbReference>
<organism evidence="1 3">
    <name type="scientific">Microbacterium paraoxydans</name>
    <dbReference type="NCBI Taxonomy" id="199592"/>
    <lineage>
        <taxon>Bacteria</taxon>
        <taxon>Bacillati</taxon>
        <taxon>Actinomycetota</taxon>
        <taxon>Actinomycetes</taxon>
        <taxon>Micrococcales</taxon>
        <taxon>Microbacteriaceae</taxon>
        <taxon>Microbacterium</taxon>
    </lineage>
</organism>
<evidence type="ECO:0000313" key="1">
    <source>
        <dbReference type="EMBL" id="SDR71233.1"/>
    </source>
</evidence>
<dbReference type="EMBL" id="LT629770">
    <property type="protein sequence ID" value="SDR71233.1"/>
    <property type="molecule type" value="Genomic_DNA"/>
</dbReference>
<dbReference type="SUPFAM" id="SSF53098">
    <property type="entry name" value="Ribonuclease H-like"/>
    <property type="match status" value="1"/>
</dbReference>
<dbReference type="Proteomes" id="UP000182126">
    <property type="component" value="Chromosome I"/>
</dbReference>
<accession>A0A1H1L9R7</accession>
<evidence type="ECO:0008006" key="4">
    <source>
        <dbReference type="Google" id="ProtNLM"/>
    </source>
</evidence>
<dbReference type="InterPro" id="IPR036397">
    <property type="entry name" value="RNaseH_sf"/>
</dbReference>
<dbReference type="GO" id="GO:0003676">
    <property type="term" value="F:nucleic acid binding"/>
    <property type="evidence" value="ECO:0007669"/>
    <property type="project" value="InterPro"/>
</dbReference>
<dbReference type="RefSeq" id="WP_060921056.1">
    <property type="nucleotide sequence ID" value="NZ_LT629770.1"/>
</dbReference>
<proteinExistence type="predicted"/>
<evidence type="ECO:0000313" key="2">
    <source>
        <dbReference type="EMBL" id="SDT08474.1"/>
    </source>
</evidence>
<name>A0A1H1L9R7_9MICO</name>